<organism evidence="3">
    <name type="scientific">Drosophila grimshawi</name>
    <name type="common">Hawaiian fruit fly</name>
    <name type="synonym">Idiomyia grimshawi</name>
    <dbReference type="NCBI Taxonomy" id="7222"/>
    <lineage>
        <taxon>Eukaryota</taxon>
        <taxon>Metazoa</taxon>
        <taxon>Ecdysozoa</taxon>
        <taxon>Arthropoda</taxon>
        <taxon>Hexapoda</taxon>
        <taxon>Insecta</taxon>
        <taxon>Pterygota</taxon>
        <taxon>Neoptera</taxon>
        <taxon>Endopterygota</taxon>
        <taxon>Diptera</taxon>
        <taxon>Brachycera</taxon>
        <taxon>Muscomorpha</taxon>
        <taxon>Ephydroidea</taxon>
        <taxon>Drosophilidae</taxon>
        <taxon>Drosophila</taxon>
        <taxon>Hawaiian Drosophila</taxon>
    </lineage>
</organism>
<name>B4JNT9_DROGR</name>
<evidence type="ECO:0000313" key="3">
    <source>
        <dbReference type="Proteomes" id="UP000001070"/>
    </source>
</evidence>
<accession>B4JNT9</accession>
<feature type="region of interest" description="Disordered" evidence="1">
    <location>
        <begin position="89"/>
        <end position="112"/>
    </location>
</feature>
<sequence>MTKTTSSGGTAGRNAGSGCKRRWLQLQRLPGPYTDTAVDSDADADADAVVGAEVCQFRHSHVQSTPAQQMLVRAAWRLPLAPPPVSLALVPPPSGGNSIIKSHGQQTKRTVK</sequence>
<evidence type="ECO:0000256" key="1">
    <source>
        <dbReference type="SAM" id="MobiDB-lite"/>
    </source>
</evidence>
<dbReference type="AlphaFoldDB" id="B4JNT9"/>
<dbReference type="InParanoid" id="B4JNT9"/>
<dbReference type="HOGENOM" id="CLU_2148406_0_0_1"/>
<evidence type="ECO:0000313" key="2">
    <source>
        <dbReference type="EMBL" id="EDV92382.1"/>
    </source>
</evidence>
<protein>
    <submittedName>
        <fullName evidence="2">GH24885</fullName>
    </submittedName>
</protein>
<keyword evidence="3" id="KW-1185">Reference proteome</keyword>
<dbReference type="EMBL" id="CH916371">
    <property type="protein sequence ID" value="EDV92382.1"/>
    <property type="molecule type" value="Genomic_DNA"/>
</dbReference>
<proteinExistence type="predicted"/>
<feature type="region of interest" description="Disordered" evidence="1">
    <location>
        <begin position="1"/>
        <end position="22"/>
    </location>
</feature>
<gene>
    <name evidence="2" type="primary">Dgri\GH24885</name>
    <name evidence="2" type="ORF">Dgri_GH24885</name>
</gene>
<reference evidence="2 3" key="1">
    <citation type="journal article" date="2007" name="Nature">
        <title>Evolution of genes and genomes on the Drosophila phylogeny.</title>
        <authorList>
            <consortium name="Drosophila 12 Genomes Consortium"/>
            <person name="Clark A.G."/>
            <person name="Eisen M.B."/>
            <person name="Smith D.R."/>
            <person name="Bergman C.M."/>
            <person name="Oliver B."/>
            <person name="Markow T.A."/>
            <person name="Kaufman T.C."/>
            <person name="Kellis M."/>
            <person name="Gelbart W."/>
            <person name="Iyer V.N."/>
            <person name="Pollard D.A."/>
            <person name="Sackton T.B."/>
            <person name="Larracuente A.M."/>
            <person name="Singh N.D."/>
            <person name="Abad J.P."/>
            <person name="Abt D.N."/>
            <person name="Adryan B."/>
            <person name="Aguade M."/>
            <person name="Akashi H."/>
            <person name="Anderson W.W."/>
            <person name="Aquadro C.F."/>
            <person name="Ardell D.H."/>
            <person name="Arguello R."/>
            <person name="Artieri C.G."/>
            <person name="Barbash D.A."/>
            <person name="Barker D."/>
            <person name="Barsanti P."/>
            <person name="Batterham P."/>
            <person name="Batzoglou S."/>
            <person name="Begun D."/>
            <person name="Bhutkar A."/>
            <person name="Blanco E."/>
            <person name="Bosak S.A."/>
            <person name="Bradley R.K."/>
            <person name="Brand A.D."/>
            <person name="Brent M.R."/>
            <person name="Brooks A.N."/>
            <person name="Brown R.H."/>
            <person name="Butlin R.K."/>
            <person name="Caggese C."/>
            <person name="Calvi B.R."/>
            <person name="Bernardo de Carvalho A."/>
            <person name="Caspi A."/>
            <person name="Castrezana S."/>
            <person name="Celniker S.E."/>
            <person name="Chang J.L."/>
            <person name="Chapple C."/>
            <person name="Chatterji S."/>
            <person name="Chinwalla A."/>
            <person name="Civetta A."/>
            <person name="Clifton S.W."/>
            <person name="Comeron J.M."/>
            <person name="Costello J.C."/>
            <person name="Coyne J.A."/>
            <person name="Daub J."/>
            <person name="David R.G."/>
            <person name="Delcher A.L."/>
            <person name="Delehaunty K."/>
            <person name="Do C.B."/>
            <person name="Ebling H."/>
            <person name="Edwards K."/>
            <person name="Eickbush T."/>
            <person name="Evans J.D."/>
            <person name="Filipski A."/>
            <person name="Findeiss S."/>
            <person name="Freyhult E."/>
            <person name="Fulton L."/>
            <person name="Fulton R."/>
            <person name="Garcia A.C."/>
            <person name="Gardiner A."/>
            <person name="Garfield D.A."/>
            <person name="Garvin B.E."/>
            <person name="Gibson G."/>
            <person name="Gilbert D."/>
            <person name="Gnerre S."/>
            <person name="Godfrey J."/>
            <person name="Good R."/>
            <person name="Gotea V."/>
            <person name="Gravely B."/>
            <person name="Greenberg A.J."/>
            <person name="Griffiths-Jones S."/>
            <person name="Gross S."/>
            <person name="Guigo R."/>
            <person name="Gustafson E.A."/>
            <person name="Haerty W."/>
            <person name="Hahn M.W."/>
            <person name="Halligan D.L."/>
            <person name="Halpern A.L."/>
            <person name="Halter G.M."/>
            <person name="Han M.V."/>
            <person name="Heger A."/>
            <person name="Hillier L."/>
            <person name="Hinrichs A.S."/>
            <person name="Holmes I."/>
            <person name="Hoskins R.A."/>
            <person name="Hubisz M.J."/>
            <person name="Hultmark D."/>
            <person name="Huntley M.A."/>
            <person name="Jaffe D.B."/>
            <person name="Jagadeeshan S."/>
            <person name="Jeck W.R."/>
            <person name="Johnson J."/>
            <person name="Jones C.D."/>
            <person name="Jordan W.C."/>
            <person name="Karpen G.H."/>
            <person name="Kataoka E."/>
            <person name="Keightley P.D."/>
            <person name="Kheradpour P."/>
            <person name="Kirkness E.F."/>
            <person name="Koerich L.B."/>
            <person name="Kristiansen K."/>
            <person name="Kudrna D."/>
            <person name="Kulathinal R.J."/>
            <person name="Kumar S."/>
            <person name="Kwok R."/>
            <person name="Lander E."/>
            <person name="Langley C.H."/>
            <person name="Lapoint R."/>
            <person name="Lazzaro B.P."/>
            <person name="Lee S.J."/>
            <person name="Levesque L."/>
            <person name="Li R."/>
            <person name="Lin C.F."/>
            <person name="Lin M.F."/>
            <person name="Lindblad-Toh K."/>
            <person name="Llopart A."/>
            <person name="Long M."/>
            <person name="Low L."/>
            <person name="Lozovsky E."/>
            <person name="Lu J."/>
            <person name="Luo M."/>
            <person name="Machado C.A."/>
            <person name="Makalowski W."/>
            <person name="Marzo M."/>
            <person name="Matsuda M."/>
            <person name="Matzkin L."/>
            <person name="McAllister B."/>
            <person name="McBride C.S."/>
            <person name="McKernan B."/>
            <person name="McKernan K."/>
            <person name="Mendez-Lago M."/>
            <person name="Minx P."/>
            <person name="Mollenhauer M.U."/>
            <person name="Montooth K."/>
            <person name="Mount S.M."/>
            <person name="Mu X."/>
            <person name="Myers E."/>
            <person name="Negre B."/>
            <person name="Newfeld S."/>
            <person name="Nielsen R."/>
            <person name="Noor M.A."/>
            <person name="O'Grady P."/>
            <person name="Pachter L."/>
            <person name="Papaceit M."/>
            <person name="Parisi M.J."/>
            <person name="Parisi M."/>
            <person name="Parts L."/>
            <person name="Pedersen J.S."/>
            <person name="Pesole G."/>
            <person name="Phillippy A.M."/>
            <person name="Ponting C.P."/>
            <person name="Pop M."/>
            <person name="Porcelli D."/>
            <person name="Powell J.R."/>
            <person name="Prohaska S."/>
            <person name="Pruitt K."/>
            <person name="Puig M."/>
            <person name="Quesneville H."/>
            <person name="Ram K.R."/>
            <person name="Rand D."/>
            <person name="Rasmussen M.D."/>
            <person name="Reed L.K."/>
            <person name="Reenan R."/>
            <person name="Reily A."/>
            <person name="Remington K.A."/>
            <person name="Rieger T.T."/>
            <person name="Ritchie M.G."/>
            <person name="Robin C."/>
            <person name="Rogers Y.H."/>
            <person name="Rohde C."/>
            <person name="Rozas J."/>
            <person name="Rubenfield M.J."/>
            <person name="Ruiz A."/>
            <person name="Russo S."/>
            <person name="Salzberg S.L."/>
            <person name="Sanchez-Gracia A."/>
            <person name="Saranga D.J."/>
            <person name="Sato H."/>
            <person name="Schaeffer S.W."/>
            <person name="Schatz M.C."/>
            <person name="Schlenke T."/>
            <person name="Schwartz R."/>
            <person name="Segarra C."/>
            <person name="Singh R.S."/>
            <person name="Sirot L."/>
            <person name="Sirota M."/>
            <person name="Sisneros N.B."/>
            <person name="Smith C.D."/>
            <person name="Smith T.F."/>
            <person name="Spieth J."/>
            <person name="Stage D.E."/>
            <person name="Stark A."/>
            <person name="Stephan W."/>
            <person name="Strausberg R.L."/>
            <person name="Strempel S."/>
            <person name="Sturgill D."/>
            <person name="Sutton G."/>
            <person name="Sutton G.G."/>
            <person name="Tao W."/>
            <person name="Teichmann S."/>
            <person name="Tobari Y.N."/>
            <person name="Tomimura Y."/>
            <person name="Tsolas J.M."/>
            <person name="Valente V.L."/>
            <person name="Venter E."/>
            <person name="Venter J.C."/>
            <person name="Vicario S."/>
            <person name="Vieira F.G."/>
            <person name="Vilella A.J."/>
            <person name="Villasante A."/>
            <person name="Walenz B."/>
            <person name="Wang J."/>
            <person name="Wasserman M."/>
            <person name="Watts T."/>
            <person name="Wilson D."/>
            <person name="Wilson R.K."/>
            <person name="Wing R.A."/>
            <person name="Wolfner M.F."/>
            <person name="Wong A."/>
            <person name="Wong G.K."/>
            <person name="Wu C.I."/>
            <person name="Wu G."/>
            <person name="Yamamoto D."/>
            <person name="Yang H.P."/>
            <person name="Yang S.P."/>
            <person name="Yorke J.A."/>
            <person name="Yoshida K."/>
            <person name="Zdobnov E."/>
            <person name="Zhang P."/>
            <person name="Zhang Y."/>
            <person name="Zimin A.V."/>
            <person name="Baldwin J."/>
            <person name="Abdouelleil A."/>
            <person name="Abdulkadir J."/>
            <person name="Abebe A."/>
            <person name="Abera B."/>
            <person name="Abreu J."/>
            <person name="Acer S.C."/>
            <person name="Aftuck L."/>
            <person name="Alexander A."/>
            <person name="An P."/>
            <person name="Anderson E."/>
            <person name="Anderson S."/>
            <person name="Arachi H."/>
            <person name="Azer M."/>
            <person name="Bachantsang P."/>
            <person name="Barry A."/>
            <person name="Bayul T."/>
            <person name="Berlin A."/>
            <person name="Bessette D."/>
            <person name="Bloom T."/>
            <person name="Blye J."/>
            <person name="Boguslavskiy L."/>
            <person name="Bonnet C."/>
            <person name="Boukhgalter B."/>
            <person name="Bourzgui I."/>
            <person name="Brown A."/>
            <person name="Cahill P."/>
            <person name="Channer S."/>
            <person name="Cheshatsang Y."/>
            <person name="Chuda L."/>
            <person name="Citroen M."/>
            <person name="Collymore A."/>
            <person name="Cooke P."/>
            <person name="Costello M."/>
            <person name="D'Aco K."/>
            <person name="Daza R."/>
            <person name="De Haan G."/>
            <person name="DeGray S."/>
            <person name="DeMaso C."/>
            <person name="Dhargay N."/>
            <person name="Dooley K."/>
            <person name="Dooley E."/>
            <person name="Doricent M."/>
            <person name="Dorje P."/>
            <person name="Dorjee K."/>
            <person name="Dupes A."/>
            <person name="Elong R."/>
            <person name="Falk J."/>
            <person name="Farina A."/>
            <person name="Faro S."/>
            <person name="Ferguson D."/>
            <person name="Fisher S."/>
            <person name="Foley C.D."/>
            <person name="Franke A."/>
            <person name="Friedrich D."/>
            <person name="Gadbois L."/>
            <person name="Gearin G."/>
            <person name="Gearin C.R."/>
            <person name="Giannoukos G."/>
            <person name="Goode T."/>
            <person name="Graham J."/>
            <person name="Grandbois E."/>
            <person name="Grewal S."/>
            <person name="Gyaltsen K."/>
            <person name="Hafez N."/>
            <person name="Hagos B."/>
            <person name="Hall J."/>
            <person name="Henson C."/>
            <person name="Hollinger A."/>
            <person name="Honan T."/>
            <person name="Huard M.D."/>
            <person name="Hughes L."/>
            <person name="Hurhula B."/>
            <person name="Husby M.E."/>
            <person name="Kamat A."/>
            <person name="Kanga B."/>
            <person name="Kashin S."/>
            <person name="Khazanovich D."/>
            <person name="Kisner P."/>
            <person name="Lance K."/>
            <person name="Lara M."/>
            <person name="Lee W."/>
            <person name="Lennon N."/>
            <person name="Letendre F."/>
            <person name="LeVine R."/>
            <person name="Lipovsky A."/>
            <person name="Liu X."/>
            <person name="Liu J."/>
            <person name="Liu S."/>
            <person name="Lokyitsang T."/>
            <person name="Lokyitsang Y."/>
            <person name="Lubonja R."/>
            <person name="Lui A."/>
            <person name="MacDonald P."/>
            <person name="Magnisalis V."/>
            <person name="Maru K."/>
            <person name="Matthews C."/>
            <person name="McCusker W."/>
            <person name="McDonough S."/>
            <person name="Mehta T."/>
            <person name="Meldrim J."/>
            <person name="Meneus L."/>
            <person name="Mihai O."/>
            <person name="Mihalev A."/>
            <person name="Mihova T."/>
            <person name="Mittelman R."/>
            <person name="Mlenga V."/>
            <person name="Montmayeur A."/>
            <person name="Mulrain L."/>
            <person name="Navidi A."/>
            <person name="Naylor J."/>
            <person name="Negash T."/>
            <person name="Nguyen T."/>
            <person name="Nguyen N."/>
            <person name="Nicol R."/>
            <person name="Norbu C."/>
            <person name="Norbu N."/>
            <person name="Novod N."/>
            <person name="O'Neill B."/>
            <person name="Osman S."/>
            <person name="Markiewicz E."/>
            <person name="Oyono O.L."/>
            <person name="Patti C."/>
            <person name="Phunkhang P."/>
            <person name="Pierre F."/>
            <person name="Priest M."/>
            <person name="Raghuraman S."/>
            <person name="Rege F."/>
            <person name="Reyes R."/>
            <person name="Rise C."/>
            <person name="Rogov P."/>
            <person name="Ross K."/>
            <person name="Ryan E."/>
            <person name="Settipalli S."/>
            <person name="Shea T."/>
            <person name="Sherpa N."/>
            <person name="Shi L."/>
            <person name="Shih D."/>
            <person name="Sparrow T."/>
            <person name="Spaulding J."/>
            <person name="Stalker J."/>
            <person name="Stange-Thomann N."/>
            <person name="Stavropoulos S."/>
            <person name="Stone C."/>
            <person name="Strader C."/>
            <person name="Tesfaye S."/>
            <person name="Thomson T."/>
            <person name="Thoulutsang Y."/>
            <person name="Thoulutsang D."/>
            <person name="Topham K."/>
            <person name="Topping I."/>
            <person name="Tsamla T."/>
            <person name="Vassiliev H."/>
            <person name="Vo A."/>
            <person name="Wangchuk T."/>
            <person name="Wangdi T."/>
            <person name="Weiand M."/>
            <person name="Wilkinson J."/>
            <person name="Wilson A."/>
            <person name="Yadav S."/>
            <person name="Young G."/>
            <person name="Yu Q."/>
            <person name="Zembek L."/>
            <person name="Zhong D."/>
            <person name="Zimmer A."/>
            <person name="Zwirko Z."/>
            <person name="Jaffe D.B."/>
            <person name="Alvarez P."/>
            <person name="Brockman W."/>
            <person name="Butler J."/>
            <person name="Chin C."/>
            <person name="Gnerre S."/>
            <person name="Grabherr M."/>
            <person name="Kleber M."/>
            <person name="Mauceli E."/>
            <person name="MacCallum I."/>
        </authorList>
    </citation>
    <scope>NUCLEOTIDE SEQUENCE [LARGE SCALE GENOMIC DNA]</scope>
    <source>
        <strain evidence="3">Tucson 15287-2541.00</strain>
    </source>
</reference>
<dbReference type="Proteomes" id="UP000001070">
    <property type="component" value="Unassembled WGS sequence"/>
</dbReference>
<feature type="compositionally biased region" description="Polar residues" evidence="1">
    <location>
        <begin position="95"/>
        <end position="112"/>
    </location>
</feature>